<keyword evidence="5" id="KW-0411">Iron-sulfur</keyword>
<dbReference type="GO" id="GO:0046872">
    <property type="term" value="F:metal ion binding"/>
    <property type="evidence" value="ECO:0007669"/>
    <property type="project" value="UniProtKB-KW"/>
</dbReference>
<dbReference type="STRING" id="282683.SAMN04488105_1193"/>
<dbReference type="InterPro" id="IPR051452">
    <property type="entry name" value="Diverse_Oxidoreductases"/>
</dbReference>
<evidence type="ECO:0000256" key="4">
    <source>
        <dbReference type="ARBA" id="ARBA00023004"/>
    </source>
</evidence>
<name>A0A1G7KL52_9RHOB</name>
<dbReference type="CDD" id="cd00207">
    <property type="entry name" value="fer2"/>
    <property type="match status" value="1"/>
</dbReference>
<dbReference type="PANTHER" id="PTHR44379">
    <property type="entry name" value="OXIDOREDUCTASE WITH IRON-SULFUR SUBUNIT"/>
    <property type="match status" value="1"/>
</dbReference>
<evidence type="ECO:0000313" key="7">
    <source>
        <dbReference type="EMBL" id="SDF37988.1"/>
    </source>
</evidence>
<dbReference type="GO" id="GO:0051537">
    <property type="term" value="F:2 iron, 2 sulfur cluster binding"/>
    <property type="evidence" value="ECO:0007669"/>
    <property type="project" value="UniProtKB-KW"/>
</dbReference>
<dbReference type="Gene3D" id="1.10.150.120">
    <property type="entry name" value="[2Fe-2S]-binding domain"/>
    <property type="match status" value="1"/>
</dbReference>
<evidence type="ECO:0000256" key="3">
    <source>
        <dbReference type="ARBA" id="ARBA00023002"/>
    </source>
</evidence>
<feature type="domain" description="2Fe-2S ferredoxin-type" evidence="6">
    <location>
        <begin position="3"/>
        <end position="79"/>
    </location>
</feature>
<keyword evidence="8" id="KW-1185">Reference proteome</keyword>
<dbReference type="InterPro" id="IPR002888">
    <property type="entry name" value="2Fe-2S-bd"/>
</dbReference>
<dbReference type="PROSITE" id="PS51085">
    <property type="entry name" value="2FE2S_FER_2"/>
    <property type="match status" value="1"/>
</dbReference>
<keyword evidence="3" id="KW-0560">Oxidoreductase</keyword>
<evidence type="ECO:0000259" key="6">
    <source>
        <dbReference type="PROSITE" id="PS51085"/>
    </source>
</evidence>
<protein>
    <submittedName>
        <fullName evidence="7">Carbon-monoxide dehydrogenase small subunit</fullName>
    </submittedName>
</protein>
<dbReference type="SUPFAM" id="SSF54292">
    <property type="entry name" value="2Fe-2S ferredoxin-like"/>
    <property type="match status" value="1"/>
</dbReference>
<accession>A0A1G7KL52</accession>
<evidence type="ECO:0000313" key="8">
    <source>
        <dbReference type="Proteomes" id="UP000198994"/>
    </source>
</evidence>
<dbReference type="InterPro" id="IPR036884">
    <property type="entry name" value="2Fe-2S-bd_dom_sf"/>
</dbReference>
<reference evidence="8" key="1">
    <citation type="submission" date="2016-10" db="EMBL/GenBank/DDBJ databases">
        <authorList>
            <person name="Varghese N."/>
            <person name="Submissions S."/>
        </authorList>
    </citation>
    <scope>NUCLEOTIDE SEQUENCE [LARGE SCALE GENOMIC DNA]</scope>
    <source>
        <strain evidence="8">DSM 10146</strain>
    </source>
</reference>
<dbReference type="Pfam" id="PF00111">
    <property type="entry name" value="Fer2"/>
    <property type="match status" value="1"/>
</dbReference>
<dbReference type="GO" id="GO:0016491">
    <property type="term" value="F:oxidoreductase activity"/>
    <property type="evidence" value="ECO:0007669"/>
    <property type="project" value="UniProtKB-KW"/>
</dbReference>
<dbReference type="FunFam" id="3.10.20.30:FF:000020">
    <property type="entry name" value="Xanthine dehydrogenase iron-sulfur subunit"/>
    <property type="match status" value="1"/>
</dbReference>
<keyword evidence="1" id="KW-0001">2Fe-2S</keyword>
<dbReference type="InterPro" id="IPR006058">
    <property type="entry name" value="2Fe2S_fd_BS"/>
</dbReference>
<evidence type="ECO:0000256" key="1">
    <source>
        <dbReference type="ARBA" id="ARBA00022714"/>
    </source>
</evidence>
<dbReference type="Pfam" id="PF01799">
    <property type="entry name" value="Fer2_2"/>
    <property type="match status" value="1"/>
</dbReference>
<dbReference type="EMBL" id="FNAV01000019">
    <property type="protein sequence ID" value="SDF37988.1"/>
    <property type="molecule type" value="Genomic_DNA"/>
</dbReference>
<dbReference type="PROSITE" id="PS00197">
    <property type="entry name" value="2FE2S_FER_1"/>
    <property type="match status" value="1"/>
</dbReference>
<dbReference type="Proteomes" id="UP000198994">
    <property type="component" value="Unassembled WGS sequence"/>
</dbReference>
<keyword evidence="4" id="KW-0408">Iron</keyword>
<dbReference type="InterPro" id="IPR012675">
    <property type="entry name" value="Beta-grasp_dom_sf"/>
</dbReference>
<dbReference type="Gene3D" id="3.10.20.30">
    <property type="match status" value="1"/>
</dbReference>
<dbReference type="OrthoDB" id="9792018at2"/>
<dbReference type="SUPFAM" id="SSF47741">
    <property type="entry name" value="CO dehydrogenase ISP C-domain like"/>
    <property type="match status" value="1"/>
</dbReference>
<organism evidence="7 8">
    <name type="scientific">Salipiger thiooxidans</name>
    <dbReference type="NCBI Taxonomy" id="282683"/>
    <lineage>
        <taxon>Bacteria</taxon>
        <taxon>Pseudomonadati</taxon>
        <taxon>Pseudomonadota</taxon>
        <taxon>Alphaproteobacteria</taxon>
        <taxon>Rhodobacterales</taxon>
        <taxon>Roseobacteraceae</taxon>
        <taxon>Salipiger</taxon>
    </lineage>
</organism>
<dbReference type="RefSeq" id="WP_072704168.1">
    <property type="nucleotide sequence ID" value="NZ_FNAV01000019.1"/>
</dbReference>
<evidence type="ECO:0000256" key="5">
    <source>
        <dbReference type="ARBA" id="ARBA00023014"/>
    </source>
</evidence>
<evidence type="ECO:0000256" key="2">
    <source>
        <dbReference type="ARBA" id="ARBA00022723"/>
    </source>
</evidence>
<dbReference type="AlphaFoldDB" id="A0A1G7KL52"/>
<dbReference type="PANTHER" id="PTHR44379:SF8">
    <property type="entry name" value="XANTHINE DEHYDROGENASE IRON-SULFUR-BINDING SUBUNIT XDHC-RELATED"/>
    <property type="match status" value="1"/>
</dbReference>
<proteinExistence type="predicted"/>
<sequence>MKHLLTTTVNGEQVQEAVSPRTSLADFLREDMGLTGTHLGCEMGACGACLVLMDGAPVHACLVLAVQAEGCTVETIEGLTETGAAADLQARFHDRNALQCGYCTNGMLMSAQALLAANPDPSRDEIRDALSGNYCRCTGYEAIVDAIAATASDRAALPETKAEAAE</sequence>
<dbReference type="InterPro" id="IPR001041">
    <property type="entry name" value="2Fe-2S_ferredoxin-type"/>
</dbReference>
<keyword evidence="2" id="KW-0479">Metal-binding</keyword>
<gene>
    <name evidence="7" type="ORF">SAMN04488105_1193</name>
</gene>
<dbReference type="InterPro" id="IPR036010">
    <property type="entry name" value="2Fe-2S_ferredoxin-like_sf"/>
</dbReference>